<dbReference type="OrthoDB" id="9810372at2"/>
<dbReference type="STRING" id="380248.SAMN05216251_102529"/>
<dbReference type="InterPro" id="IPR049874">
    <property type="entry name" value="ROK_cs"/>
</dbReference>
<dbReference type="SUPFAM" id="SSF53067">
    <property type="entry name" value="Actin-like ATPase domain"/>
    <property type="match status" value="1"/>
</dbReference>
<protein>
    <submittedName>
        <fullName evidence="3">Sugar kinase of the NBD/HSP70 family, may contain an N-terminal HTH domain</fullName>
    </submittedName>
</protein>
<dbReference type="AlphaFoldDB" id="A0A1I1ZPK1"/>
<accession>A0A1I1ZPK1</accession>
<dbReference type="PANTHER" id="PTHR18964">
    <property type="entry name" value="ROK (REPRESSOR, ORF, KINASE) FAMILY"/>
    <property type="match status" value="1"/>
</dbReference>
<evidence type="ECO:0000313" key="3">
    <source>
        <dbReference type="EMBL" id="SFE33552.1"/>
    </source>
</evidence>
<gene>
    <name evidence="3" type="ORF">SAMN05216251_102529</name>
</gene>
<dbReference type="InterPro" id="IPR043129">
    <property type="entry name" value="ATPase_NBD"/>
</dbReference>
<keyword evidence="4" id="KW-1185">Reference proteome</keyword>
<dbReference type="InterPro" id="IPR036390">
    <property type="entry name" value="WH_DNA-bd_sf"/>
</dbReference>
<name>A0A1I1ZPK1_9ACTN</name>
<dbReference type="Gene3D" id="1.10.10.10">
    <property type="entry name" value="Winged helix-like DNA-binding domain superfamily/Winged helix DNA-binding domain"/>
    <property type="match status" value="1"/>
</dbReference>
<evidence type="ECO:0000313" key="4">
    <source>
        <dbReference type="Proteomes" id="UP000199323"/>
    </source>
</evidence>
<keyword evidence="3" id="KW-0418">Kinase</keyword>
<dbReference type="InterPro" id="IPR036388">
    <property type="entry name" value="WH-like_DNA-bd_sf"/>
</dbReference>
<keyword evidence="3" id="KW-0808">Transferase</keyword>
<dbReference type="EMBL" id="FONG01000002">
    <property type="protein sequence ID" value="SFE33552.1"/>
    <property type="molecule type" value="Genomic_DNA"/>
</dbReference>
<proteinExistence type="inferred from homology"/>
<organism evidence="3 4">
    <name type="scientific">Actinacidiphila alni</name>
    <dbReference type="NCBI Taxonomy" id="380248"/>
    <lineage>
        <taxon>Bacteria</taxon>
        <taxon>Bacillati</taxon>
        <taxon>Actinomycetota</taxon>
        <taxon>Actinomycetes</taxon>
        <taxon>Kitasatosporales</taxon>
        <taxon>Streptomycetaceae</taxon>
        <taxon>Actinacidiphila</taxon>
    </lineage>
</organism>
<sequence length="409" mass="41995">MTDPTRPPASAHRPHRGLLRLPPAAERRPAPRTKAHTADSRVRNRALVLATLYQQGAMTRSDLVRNSGLTAPTVSALVTDLMTGGLVDDIGPREGTRLGKPASLVRIADDTAGVVALDLSHSDRFTGAVVNLRGRVMARAEVPIGDALGDEAAALAMRLLDELMARAPRTVVGVGVGTPGIVDDTGVIRHAAHLGWSDLPLARRITERFGAPAHIGNDINMAALAVLRARDTRTQNLMVVAIEHGVGAGLVVGGRLVEGGQFAAGEIGHVTVGGGDGDAYEDGYGYGAGGPCVCGRRGCLDQAISAVHLRARLDAAGADGRAAVLAAAGRALGTVLAPIVSVLNLNEVVLTGPSDLVDGALPAAAAETVRARTLEPISASLTVRSLADDADLVLTGAACRVLAVELGVF</sequence>
<dbReference type="GO" id="GO:0016301">
    <property type="term" value="F:kinase activity"/>
    <property type="evidence" value="ECO:0007669"/>
    <property type="project" value="UniProtKB-KW"/>
</dbReference>
<reference evidence="3 4" key="1">
    <citation type="submission" date="2016-10" db="EMBL/GenBank/DDBJ databases">
        <authorList>
            <person name="de Groot N.N."/>
        </authorList>
    </citation>
    <scope>NUCLEOTIDE SEQUENCE [LARGE SCALE GENOMIC DNA]</scope>
    <source>
        <strain evidence="3 4">CGMCC 4.3510</strain>
    </source>
</reference>
<dbReference type="SUPFAM" id="SSF46785">
    <property type="entry name" value="Winged helix' DNA-binding domain"/>
    <property type="match status" value="1"/>
</dbReference>
<dbReference type="Proteomes" id="UP000199323">
    <property type="component" value="Unassembled WGS sequence"/>
</dbReference>
<evidence type="ECO:0000256" key="1">
    <source>
        <dbReference type="ARBA" id="ARBA00006479"/>
    </source>
</evidence>
<dbReference type="PROSITE" id="PS01125">
    <property type="entry name" value="ROK"/>
    <property type="match status" value="1"/>
</dbReference>
<dbReference type="Gene3D" id="3.30.420.40">
    <property type="match status" value="2"/>
</dbReference>
<dbReference type="PANTHER" id="PTHR18964:SF149">
    <property type="entry name" value="BIFUNCTIONAL UDP-N-ACETYLGLUCOSAMINE 2-EPIMERASE_N-ACETYLMANNOSAMINE KINASE"/>
    <property type="match status" value="1"/>
</dbReference>
<feature type="region of interest" description="Disordered" evidence="2">
    <location>
        <begin position="1"/>
        <end position="40"/>
    </location>
</feature>
<dbReference type="RefSeq" id="WP_093712159.1">
    <property type="nucleotide sequence ID" value="NZ_FONG01000002.1"/>
</dbReference>
<dbReference type="Pfam" id="PF00480">
    <property type="entry name" value="ROK"/>
    <property type="match status" value="1"/>
</dbReference>
<evidence type="ECO:0000256" key="2">
    <source>
        <dbReference type="SAM" id="MobiDB-lite"/>
    </source>
</evidence>
<comment type="similarity">
    <text evidence="1">Belongs to the ROK (NagC/XylR) family.</text>
</comment>
<dbReference type="InterPro" id="IPR000600">
    <property type="entry name" value="ROK"/>
</dbReference>